<keyword evidence="6 9" id="KW-1133">Transmembrane helix</keyword>
<evidence type="ECO:0000313" key="12">
    <source>
        <dbReference type="Proteomes" id="UP000078070"/>
    </source>
</evidence>
<dbReference type="STRING" id="1821621.A8C75_12340"/>
<gene>
    <name evidence="11" type="ORF">A8C75_12340</name>
</gene>
<feature type="transmembrane region" description="Helical" evidence="9">
    <location>
        <begin position="95"/>
        <end position="117"/>
    </location>
</feature>
<feature type="transmembrane region" description="Helical" evidence="9">
    <location>
        <begin position="57"/>
        <end position="75"/>
    </location>
</feature>
<comment type="function">
    <text evidence="9">Part of the tripartite ATP-independent periplasmic (TRAP) transport system.</text>
</comment>
<dbReference type="Proteomes" id="UP000078070">
    <property type="component" value="Chromosome"/>
</dbReference>
<reference evidence="11 12" key="2">
    <citation type="journal article" date="2018" name="Int. J. Syst. Evol. Microbiol.">
        <title>Marinobacterium aestuarii sp. nov., a benzene-degrading marine bacterium isolated from estuary sediment.</title>
        <authorList>
            <person name="Bae S.S."/>
            <person name="Jung J."/>
            <person name="Chung D."/>
            <person name="Baek K."/>
        </authorList>
    </citation>
    <scope>NUCLEOTIDE SEQUENCE [LARGE SCALE GENOMIC DNA]</scope>
    <source>
        <strain evidence="11 12">ST58-10</strain>
    </source>
</reference>
<feature type="transmembrane region" description="Helical" evidence="9">
    <location>
        <begin position="21"/>
        <end position="45"/>
    </location>
</feature>
<keyword evidence="5 9" id="KW-0812">Transmembrane</keyword>
<keyword evidence="3" id="KW-1003">Cell membrane</keyword>
<evidence type="ECO:0000256" key="6">
    <source>
        <dbReference type="ARBA" id="ARBA00022989"/>
    </source>
</evidence>
<evidence type="ECO:0000256" key="1">
    <source>
        <dbReference type="ARBA" id="ARBA00004429"/>
    </source>
</evidence>
<keyword evidence="12" id="KW-1185">Reference proteome</keyword>
<dbReference type="GO" id="GO:0022857">
    <property type="term" value="F:transmembrane transporter activity"/>
    <property type="evidence" value="ECO:0007669"/>
    <property type="project" value="UniProtKB-UniRule"/>
</dbReference>
<dbReference type="InterPro" id="IPR055348">
    <property type="entry name" value="DctQ"/>
</dbReference>
<dbReference type="Pfam" id="PF04290">
    <property type="entry name" value="DctQ"/>
    <property type="match status" value="1"/>
</dbReference>
<dbReference type="KEGG" id="mars:A8C75_12340"/>
<dbReference type="InterPro" id="IPR007387">
    <property type="entry name" value="TRAP_DctQ"/>
</dbReference>
<evidence type="ECO:0000313" key="11">
    <source>
        <dbReference type="EMBL" id="ANG65243.1"/>
    </source>
</evidence>
<dbReference type="PANTHER" id="PTHR35011:SF2">
    <property type="entry name" value="2,3-DIKETO-L-GULONATE TRAP TRANSPORTER SMALL PERMEASE PROTEIN YIAM"/>
    <property type="match status" value="1"/>
</dbReference>
<reference evidence="12" key="1">
    <citation type="submission" date="2016-05" db="EMBL/GenBank/DDBJ databases">
        <authorList>
            <person name="Baek K."/>
            <person name="Yang S.-J."/>
        </authorList>
    </citation>
    <scope>NUCLEOTIDE SEQUENCE [LARGE SCALE GENOMIC DNA]</scope>
    <source>
        <strain evidence="12">ST58-10</strain>
    </source>
</reference>
<keyword evidence="7 9" id="KW-0472">Membrane</keyword>
<dbReference type="EMBL" id="CP015839">
    <property type="protein sequence ID" value="ANG65243.1"/>
    <property type="molecule type" value="Genomic_DNA"/>
</dbReference>
<accession>A0A1A9F684</accession>
<protein>
    <recommendedName>
        <fullName evidence="9">TRAP transporter small permease protein</fullName>
    </recommendedName>
</protein>
<evidence type="ECO:0000259" key="10">
    <source>
        <dbReference type="Pfam" id="PF04290"/>
    </source>
</evidence>
<evidence type="ECO:0000256" key="9">
    <source>
        <dbReference type="RuleBase" id="RU369079"/>
    </source>
</evidence>
<evidence type="ECO:0000256" key="3">
    <source>
        <dbReference type="ARBA" id="ARBA00022475"/>
    </source>
</evidence>
<feature type="transmembrane region" description="Helical" evidence="9">
    <location>
        <begin position="137"/>
        <end position="161"/>
    </location>
</feature>
<dbReference type="GO" id="GO:0005886">
    <property type="term" value="C:plasma membrane"/>
    <property type="evidence" value="ECO:0007669"/>
    <property type="project" value="UniProtKB-SubCell"/>
</dbReference>
<dbReference type="AlphaFoldDB" id="A0A1A9F684"/>
<evidence type="ECO:0000256" key="2">
    <source>
        <dbReference type="ARBA" id="ARBA00022448"/>
    </source>
</evidence>
<comment type="subunit">
    <text evidence="9">The complex comprises the extracytoplasmic solute receptor protein and the two transmembrane proteins.</text>
</comment>
<sequence length="169" mass="18625">MRSQIVTLDRISDALALLPRLGGWISAALILVVLALITYSIALRYFFGTPLEWTEELVGYTVVALVSCGLSDALIRQRHIAIDLLTNQLPQRRQVYVALIGSLATLAVALVWVWSTWETTEFNRAFCLYSNGDLEAPIWITQVPLVIGAGLLVLASLSILIKLMAEVSK</sequence>
<comment type="subcellular location">
    <subcellularLocation>
        <location evidence="1 9">Cell inner membrane</location>
        <topology evidence="1 9">Multi-pass membrane protein</topology>
    </subcellularLocation>
</comment>
<proteinExistence type="inferred from homology"/>
<dbReference type="PANTHER" id="PTHR35011">
    <property type="entry name" value="2,3-DIKETO-L-GULONATE TRAP TRANSPORTER SMALL PERMEASE PROTEIN YIAM"/>
    <property type="match status" value="1"/>
</dbReference>
<name>A0A1A9F684_9GAMM</name>
<evidence type="ECO:0000256" key="7">
    <source>
        <dbReference type="ARBA" id="ARBA00023136"/>
    </source>
</evidence>
<keyword evidence="4 9" id="KW-0997">Cell inner membrane</keyword>
<evidence type="ECO:0000256" key="4">
    <source>
        <dbReference type="ARBA" id="ARBA00022519"/>
    </source>
</evidence>
<feature type="domain" description="Tripartite ATP-independent periplasmic transporters DctQ component" evidence="10">
    <location>
        <begin position="34"/>
        <end position="164"/>
    </location>
</feature>
<comment type="similarity">
    <text evidence="8 9">Belongs to the TRAP transporter small permease family.</text>
</comment>
<dbReference type="GO" id="GO:0015740">
    <property type="term" value="P:C4-dicarboxylate transport"/>
    <property type="evidence" value="ECO:0007669"/>
    <property type="project" value="TreeGrafter"/>
</dbReference>
<evidence type="ECO:0000256" key="5">
    <source>
        <dbReference type="ARBA" id="ARBA00022692"/>
    </source>
</evidence>
<organism evidence="11 12">
    <name type="scientific">Marinobacterium aestuarii</name>
    <dbReference type="NCBI Taxonomy" id="1821621"/>
    <lineage>
        <taxon>Bacteria</taxon>
        <taxon>Pseudomonadati</taxon>
        <taxon>Pseudomonadota</taxon>
        <taxon>Gammaproteobacteria</taxon>
        <taxon>Oceanospirillales</taxon>
        <taxon>Oceanospirillaceae</taxon>
        <taxon>Marinobacterium</taxon>
    </lineage>
</organism>
<keyword evidence="2 9" id="KW-0813">Transport</keyword>
<evidence type="ECO:0000256" key="8">
    <source>
        <dbReference type="ARBA" id="ARBA00038436"/>
    </source>
</evidence>